<keyword evidence="3" id="KW-1185">Reference proteome</keyword>
<dbReference type="CDD" id="cd02440">
    <property type="entry name" value="AdoMet_MTases"/>
    <property type="match status" value="1"/>
</dbReference>
<dbReference type="InterPro" id="IPR051720">
    <property type="entry name" value="rRNA_MeTrfase/Polyamine_Synth"/>
</dbReference>
<name>S7XTY0_SPRLO</name>
<feature type="domain" description="Methyltransferase small" evidence="1">
    <location>
        <begin position="43"/>
        <end position="132"/>
    </location>
</feature>
<dbReference type="InterPro" id="IPR029063">
    <property type="entry name" value="SAM-dependent_MTases_sf"/>
</dbReference>
<dbReference type="InParanoid" id="S7XTY0"/>
<proteinExistence type="predicted"/>
<accession>S7XTY0</accession>
<dbReference type="PANTHER" id="PTHR23290">
    <property type="entry name" value="RRNA N6-ADENOSINE-METHYLTRANSFERASE METTL5"/>
    <property type="match status" value="1"/>
</dbReference>
<evidence type="ECO:0000313" key="2">
    <source>
        <dbReference type="EMBL" id="EPR79348.1"/>
    </source>
</evidence>
<evidence type="ECO:0000313" key="3">
    <source>
        <dbReference type="Proteomes" id="UP000014978"/>
    </source>
</evidence>
<protein>
    <submittedName>
        <fullName evidence="2">Methyltransferase</fullName>
    </submittedName>
</protein>
<evidence type="ECO:0000259" key="1">
    <source>
        <dbReference type="Pfam" id="PF05175"/>
    </source>
</evidence>
<dbReference type="VEuPathDB" id="MicrosporidiaDB:SLOPH_1352"/>
<dbReference type="STRING" id="1358809.S7XTY0"/>
<comment type="caution">
    <text evidence="2">The sequence shown here is derived from an EMBL/GenBank/DDBJ whole genome shotgun (WGS) entry which is preliminary data.</text>
</comment>
<dbReference type="HOGENOM" id="CLU_074702_1_1_1"/>
<organism evidence="2 3">
    <name type="scientific">Spraguea lophii (strain 42_110)</name>
    <name type="common">Microsporidian parasite</name>
    <dbReference type="NCBI Taxonomy" id="1358809"/>
    <lineage>
        <taxon>Eukaryota</taxon>
        <taxon>Fungi</taxon>
        <taxon>Fungi incertae sedis</taxon>
        <taxon>Microsporidia</taxon>
        <taxon>Spragueidae</taxon>
        <taxon>Spraguea</taxon>
    </lineage>
</organism>
<dbReference type="GO" id="GO:0008988">
    <property type="term" value="F:rRNA (adenine-N6-)-methyltransferase activity"/>
    <property type="evidence" value="ECO:0007669"/>
    <property type="project" value="TreeGrafter"/>
</dbReference>
<sequence length="198" mass="23040">MKQLKWDLSRIQSFKNPNIKYEQYVTPHDIAADILNLIHTEYDDIENKTILDLGVGTGMLTAAASYFNPAYQLALDICPNALEICKENLTNLELDVDLVRCNFENFFTKKKFDTTIMNPPFGVHNEKADSIAIECALKNSSIVYFLHTKSTRNFILKKYKENIKVIAELKYELPMTYKFHKKKKKIIDMDLYRLKSTK</sequence>
<dbReference type="PANTHER" id="PTHR23290:SF0">
    <property type="entry name" value="RRNA N6-ADENOSINE-METHYLTRANSFERASE METTL5"/>
    <property type="match status" value="1"/>
</dbReference>
<dbReference type="OrthoDB" id="7848332at2759"/>
<dbReference type="Proteomes" id="UP000014978">
    <property type="component" value="Unassembled WGS sequence"/>
</dbReference>
<keyword evidence="2" id="KW-0808">Transferase</keyword>
<dbReference type="AlphaFoldDB" id="S7XTY0"/>
<dbReference type="SUPFAM" id="SSF53335">
    <property type="entry name" value="S-adenosyl-L-methionine-dependent methyltransferases"/>
    <property type="match status" value="1"/>
</dbReference>
<dbReference type="Gene3D" id="3.40.50.150">
    <property type="entry name" value="Vaccinia Virus protein VP39"/>
    <property type="match status" value="1"/>
</dbReference>
<dbReference type="InterPro" id="IPR007848">
    <property type="entry name" value="Small_mtfrase_dom"/>
</dbReference>
<dbReference type="EMBL" id="ATCN01000294">
    <property type="protein sequence ID" value="EPR79348.1"/>
    <property type="molecule type" value="Genomic_DNA"/>
</dbReference>
<dbReference type="OMA" id="DVVYSIH"/>
<reference evidence="3" key="1">
    <citation type="journal article" date="2013" name="PLoS Genet.">
        <title>The genome of Spraguea lophii and the basis of host-microsporidian interactions.</title>
        <authorList>
            <person name="Campbell S.E."/>
            <person name="Williams T.A."/>
            <person name="Yousuf A."/>
            <person name="Soanes D.M."/>
            <person name="Paszkiewicz K.H."/>
            <person name="Williams B.A.P."/>
        </authorList>
    </citation>
    <scope>NUCLEOTIDE SEQUENCE [LARGE SCALE GENOMIC DNA]</scope>
    <source>
        <strain evidence="3">42_110</strain>
    </source>
</reference>
<keyword evidence="2" id="KW-0489">Methyltransferase</keyword>
<dbReference type="Pfam" id="PF05175">
    <property type="entry name" value="MTS"/>
    <property type="match status" value="1"/>
</dbReference>
<dbReference type="PRINTS" id="PR00507">
    <property type="entry name" value="N12N6MTFRASE"/>
</dbReference>
<gene>
    <name evidence="2" type="ORF">SLOPH_1352</name>
</gene>